<feature type="transmembrane region" description="Helical" evidence="2">
    <location>
        <begin position="211"/>
        <end position="230"/>
    </location>
</feature>
<dbReference type="FunCoup" id="A0A804Q345">
    <property type="interactions" value="473"/>
</dbReference>
<organism evidence="3 4">
    <name type="scientific">Zea mays</name>
    <name type="common">Maize</name>
    <dbReference type="NCBI Taxonomy" id="4577"/>
    <lineage>
        <taxon>Eukaryota</taxon>
        <taxon>Viridiplantae</taxon>
        <taxon>Streptophyta</taxon>
        <taxon>Embryophyta</taxon>
        <taxon>Tracheophyta</taxon>
        <taxon>Spermatophyta</taxon>
        <taxon>Magnoliopsida</taxon>
        <taxon>Liliopsida</taxon>
        <taxon>Poales</taxon>
        <taxon>Poaceae</taxon>
        <taxon>PACMAD clade</taxon>
        <taxon>Panicoideae</taxon>
        <taxon>Andropogonodae</taxon>
        <taxon>Andropogoneae</taxon>
        <taxon>Tripsacinae</taxon>
        <taxon>Zea</taxon>
    </lineage>
</organism>
<feature type="compositionally biased region" description="Low complexity" evidence="1">
    <location>
        <begin position="77"/>
        <end position="105"/>
    </location>
</feature>
<proteinExistence type="predicted"/>
<keyword evidence="2" id="KW-1133">Transmembrane helix</keyword>
<dbReference type="AlphaFoldDB" id="A0A804Q345"/>
<dbReference type="EnsemblPlants" id="Zm00001eb295760_T002">
    <property type="protein sequence ID" value="Zm00001eb295760_P002"/>
    <property type="gene ID" value="Zm00001eb295760"/>
</dbReference>
<dbReference type="Gramene" id="Zm00001eb295760_T001">
    <property type="protein sequence ID" value="Zm00001eb295760_P001"/>
    <property type="gene ID" value="Zm00001eb295760"/>
</dbReference>
<evidence type="ECO:0000256" key="2">
    <source>
        <dbReference type="SAM" id="Phobius"/>
    </source>
</evidence>
<dbReference type="Gramene" id="Zm00001eb295760_T002">
    <property type="protein sequence ID" value="Zm00001eb295760_P002"/>
    <property type="gene ID" value="Zm00001eb295760"/>
</dbReference>
<sequence length="250" mass="26345">MRREGRCLPTGVRDFPGDLHLLGGALVQLLEAARQLPLYGRRLHGPPAGVHAVPVRAAAERRAEYVVPEDGGGEPRTAAPHAGHPTAHAAAAHATAAHAAEGAGAAEELGEDVLRVARVEPEHRRPVAAGGEEGCAAGPRPAGARRRHLPLKTLLAVLVVHRALLRVAQHLHGHREPEAKSTLRHDWAGWGDESGVDLLRTPTYLVRLRDLLELVLGLLLVVGVLVGVPFHGELAVGLLEVVIGGALVDA</sequence>
<reference evidence="3" key="2">
    <citation type="submission" date="2019-07" db="EMBL/GenBank/DDBJ databases">
        <authorList>
            <person name="Seetharam A."/>
            <person name="Woodhouse M."/>
            <person name="Cannon E."/>
        </authorList>
    </citation>
    <scope>NUCLEOTIDE SEQUENCE [LARGE SCALE GENOMIC DNA]</scope>
    <source>
        <strain evidence="3">cv. B73</strain>
    </source>
</reference>
<reference evidence="3" key="3">
    <citation type="submission" date="2021-05" db="UniProtKB">
        <authorList>
            <consortium name="EnsemblPlants"/>
        </authorList>
    </citation>
    <scope>IDENTIFICATION</scope>
    <source>
        <strain evidence="3">cv. B73</strain>
    </source>
</reference>
<evidence type="ECO:0000313" key="4">
    <source>
        <dbReference type="Proteomes" id="UP000007305"/>
    </source>
</evidence>
<name>A0A804Q345_MAIZE</name>
<feature type="region of interest" description="Disordered" evidence="1">
    <location>
        <begin position="67"/>
        <end position="105"/>
    </location>
</feature>
<reference evidence="4" key="1">
    <citation type="journal article" date="2009" name="Science">
        <title>The B73 maize genome: complexity, diversity, and dynamics.</title>
        <authorList>
            <person name="Schnable P.S."/>
            <person name="Ware D."/>
            <person name="Fulton R.S."/>
            <person name="Stein J.C."/>
            <person name="Wei F."/>
            <person name="Pasternak S."/>
            <person name="Liang C."/>
            <person name="Zhang J."/>
            <person name="Fulton L."/>
            <person name="Graves T.A."/>
            <person name="Minx P."/>
            <person name="Reily A.D."/>
            <person name="Courtney L."/>
            <person name="Kruchowski S.S."/>
            <person name="Tomlinson C."/>
            <person name="Strong C."/>
            <person name="Delehaunty K."/>
            <person name="Fronick C."/>
            <person name="Courtney B."/>
            <person name="Rock S.M."/>
            <person name="Belter E."/>
            <person name="Du F."/>
            <person name="Kim K."/>
            <person name="Abbott R.M."/>
            <person name="Cotton M."/>
            <person name="Levy A."/>
            <person name="Marchetto P."/>
            <person name="Ochoa K."/>
            <person name="Jackson S.M."/>
            <person name="Gillam B."/>
            <person name="Chen W."/>
            <person name="Yan L."/>
            <person name="Higginbotham J."/>
            <person name="Cardenas M."/>
            <person name="Waligorski J."/>
            <person name="Applebaum E."/>
            <person name="Phelps L."/>
            <person name="Falcone J."/>
            <person name="Kanchi K."/>
            <person name="Thane T."/>
            <person name="Scimone A."/>
            <person name="Thane N."/>
            <person name="Henke J."/>
            <person name="Wang T."/>
            <person name="Ruppert J."/>
            <person name="Shah N."/>
            <person name="Rotter K."/>
            <person name="Hodges J."/>
            <person name="Ingenthron E."/>
            <person name="Cordes M."/>
            <person name="Kohlberg S."/>
            <person name="Sgro J."/>
            <person name="Delgado B."/>
            <person name="Mead K."/>
            <person name="Chinwalla A."/>
            <person name="Leonard S."/>
            <person name="Crouse K."/>
            <person name="Collura K."/>
            <person name="Kudrna D."/>
            <person name="Currie J."/>
            <person name="He R."/>
            <person name="Angelova A."/>
            <person name="Rajasekar S."/>
            <person name="Mueller T."/>
            <person name="Lomeli R."/>
            <person name="Scara G."/>
            <person name="Ko A."/>
            <person name="Delaney K."/>
            <person name="Wissotski M."/>
            <person name="Lopez G."/>
            <person name="Campos D."/>
            <person name="Braidotti M."/>
            <person name="Ashley E."/>
            <person name="Golser W."/>
            <person name="Kim H."/>
            <person name="Lee S."/>
            <person name="Lin J."/>
            <person name="Dujmic Z."/>
            <person name="Kim W."/>
            <person name="Talag J."/>
            <person name="Zuccolo A."/>
            <person name="Fan C."/>
            <person name="Sebastian A."/>
            <person name="Kramer M."/>
            <person name="Spiegel L."/>
            <person name="Nascimento L."/>
            <person name="Zutavern T."/>
            <person name="Miller B."/>
            <person name="Ambroise C."/>
            <person name="Muller S."/>
            <person name="Spooner W."/>
            <person name="Narechania A."/>
            <person name="Ren L."/>
            <person name="Wei S."/>
            <person name="Kumari S."/>
            <person name="Faga B."/>
            <person name="Levy M.J."/>
            <person name="McMahan L."/>
            <person name="Van Buren P."/>
            <person name="Vaughn M.W."/>
            <person name="Ying K."/>
            <person name="Yeh C.-T."/>
            <person name="Emrich S.J."/>
            <person name="Jia Y."/>
            <person name="Kalyanaraman A."/>
            <person name="Hsia A.-P."/>
            <person name="Barbazuk W.B."/>
            <person name="Baucom R.S."/>
            <person name="Brutnell T.P."/>
            <person name="Carpita N.C."/>
            <person name="Chaparro C."/>
            <person name="Chia J.-M."/>
            <person name="Deragon J.-M."/>
            <person name="Estill J.C."/>
            <person name="Fu Y."/>
            <person name="Jeddeloh J.A."/>
            <person name="Han Y."/>
            <person name="Lee H."/>
            <person name="Li P."/>
            <person name="Lisch D.R."/>
            <person name="Liu S."/>
            <person name="Liu Z."/>
            <person name="Nagel D.H."/>
            <person name="McCann M.C."/>
            <person name="SanMiguel P."/>
            <person name="Myers A.M."/>
            <person name="Nettleton D."/>
            <person name="Nguyen J."/>
            <person name="Penning B.W."/>
            <person name="Ponnala L."/>
            <person name="Schneider K.L."/>
            <person name="Schwartz D.C."/>
            <person name="Sharma A."/>
            <person name="Soderlund C."/>
            <person name="Springer N.M."/>
            <person name="Sun Q."/>
            <person name="Wang H."/>
            <person name="Waterman M."/>
            <person name="Westerman R."/>
            <person name="Wolfgruber T.K."/>
            <person name="Yang L."/>
            <person name="Yu Y."/>
            <person name="Zhang L."/>
            <person name="Zhou S."/>
            <person name="Zhu Q."/>
            <person name="Bennetzen J.L."/>
            <person name="Dawe R.K."/>
            <person name="Jiang J."/>
            <person name="Jiang N."/>
            <person name="Presting G.G."/>
            <person name="Wessler S.R."/>
            <person name="Aluru S."/>
            <person name="Martienssen R.A."/>
            <person name="Clifton S.W."/>
            <person name="McCombie W.R."/>
            <person name="Wing R.A."/>
            <person name="Wilson R.K."/>
        </authorList>
    </citation>
    <scope>NUCLEOTIDE SEQUENCE [LARGE SCALE GENOMIC DNA]</scope>
    <source>
        <strain evidence="4">cv. B73</strain>
    </source>
</reference>
<evidence type="ECO:0000313" key="3">
    <source>
        <dbReference type="EnsemblPlants" id="Zm00001eb295760_P001"/>
    </source>
</evidence>
<keyword evidence="2" id="KW-0812">Transmembrane</keyword>
<evidence type="ECO:0000256" key="1">
    <source>
        <dbReference type="SAM" id="MobiDB-lite"/>
    </source>
</evidence>
<protein>
    <submittedName>
        <fullName evidence="3">Uncharacterized protein</fullName>
    </submittedName>
</protein>
<dbReference type="Proteomes" id="UP000007305">
    <property type="component" value="Chromosome 6"/>
</dbReference>
<dbReference type="EnsemblPlants" id="Zm00001eb295760_T001">
    <property type="protein sequence ID" value="Zm00001eb295760_P001"/>
    <property type="gene ID" value="Zm00001eb295760"/>
</dbReference>
<accession>A0A804Q345</accession>
<keyword evidence="4" id="KW-1185">Reference proteome</keyword>
<keyword evidence="2" id="KW-0472">Membrane</keyword>